<dbReference type="AlphaFoldDB" id="A0A397JMT3"/>
<dbReference type="EMBL" id="PQFF01000011">
    <property type="protein sequence ID" value="RHZ89655.1"/>
    <property type="molecule type" value="Genomic_DNA"/>
</dbReference>
<gene>
    <name evidence="2" type="ORF">Glove_13g181</name>
</gene>
<organism evidence="2 3">
    <name type="scientific">Diversispora epigaea</name>
    <dbReference type="NCBI Taxonomy" id="1348612"/>
    <lineage>
        <taxon>Eukaryota</taxon>
        <taxon>Fungi</taxon>
        <taxon>Fungi incertae sedis</taxon>
        <taxon>Mucoromycota</taxon>
        <taxon>Glomeromycotina</taxon>
        <taxon>Glomeromycetes</taxon>
        <taxon>Diversisporales</taxon>
        <taxon>Diversisporaceae</taxon>
        <taxon>Diversispora</taxon>
    </lineage>
</organism>
<evidence type="ECO:0000313" key="3">
    <source>
        <dbReference type="Proteomes" id="UP000266861"/>
    </source>
</evidence>
<sequence>MIKRSSYLLPTLKFVSIYQQINTNNSNTKITTKRWRRRKTKATIGFPITNNSNIIQKMVIFTVFQIVKLEKLPLGEKIFKAKLYFVILVAYNQNGQPKRSNFNTDTPCWKGPEGGMNEEINEDYE</sequence>
<feature type="region of interest" description="Disordered" evidence="1">
    <location>
        <begin position="100"/>
        <end position="125"/>
    </location>
</feature>
<dbReference type="Proteomes" id="UP000266861">
    <property type="component" value="Unassembled WGS sequence"/>
</dbReference>
<accession>A0A397JMT3</accession>
<comment type="caution">
    <text evidence="2">The sequence shown here is derived from an EMBL/GenBank/DDBJ whole genome shotgun (WGS) entry which is preliminary data.</text>
</comment>
<keyword evidence="3" id="KW-1185">Reference proteome</keyword>
<evidence type="ECO:0000313" key="2">
    <source>
        <dbReference type="EMBL" id="RHZ89655.1"/>
    </source>
</evidence>
<reference evidence="2 3" key="1">
    <citation type="submission" date="2018-08" db="EMBL/GenBank/DDBJ databases">
        <title>Genome and evolution of the arbuscular mycorrhizal fungus Diversispora epigaea (formerly Glomus versiforme) and its bacterial endosymbionts.</title>
        <authorList>
            <person name="Sun X."/>
            <person name="Fei Z."/>
            <person name="Harrison M."/>
        </authorList>
    </citation>
    <scope>NUCLEOTIDE SEQUENCE [LARGE SCALE GENOMIC DNA]</scope>
    <source>
        <strain evidence="2 3">IT104</strain>
    </source>
</reference>
<name>A0A397JMT3_9GLOM</name>
<protein>
    <submittedName>
        <fullName evidence="2">Uncharacterized protein</fullName>
    </submittedName>
</protein>
<evidence type="ECO:0000256" key="1">
    <source>
        <dbReference type="SAM" id="MobiDB-lite"/>
    </source>
</evidence>
<proteinExistence type="predicted"/>